<reference evidence="2" key="1">
    <citation type="submission" date="2021-01" db="EMBL/GenBank/DDBJ databases">
        <title>Whole genome shotgun sequence of Virgisporangium aliadipatigenens NBRC 105644.</title>
        <authorList>
            <person name="Komaki H."/>
            <person name="Tamura T."/>
        </authorList>
    </citation>
    <scope>NUCLEOTIDE SEQUENCE</scope>
    <source>
        <strain evidence="2">NBRC 105644</strain>
    </source>
</reference>
<keyword evidence="1" id="KW-1133">Transmembrane helix</keyword>
<sequence length="223" mass="24626">MRHDTGTRRAGWWAIGLFCVGWAATWWDPRWPVEQALHNSLTVLALAGLVVGYARRVLPTSSLLLGLGFLTVHVVAARWIYSFVPYDDWSRVLSGVSLSETFGWERNHFDRLVHACYGACVGPIAFGLLVERRPGRDRWAALRAVEIVLSTSAFYELFEFGVALTLAPDATESYVGQQGDVWDPHRDIALAVGCAIVTVSAVAPARRRRARPAERAPAVTQPG</sequence>
<feature type="transmembrane region" description="Helical" evidence="1">
    <location>
        <begin position="12"/>
        <end position="29"/>
    </location>
</feature>
<keyword evidence="1" id="KW-0812">Transmembrane</keyword>
<evidence type="ECO:0000313" key="2">
    <source>
        <dbReference type="EMBL" id="GIJ45389.1"/>
    </source>
</evidence>
<organism evidence="2 3">
    <name type="scientific">Virgisporangium aliadipatigenens</name>
    <dbReference type="NCBI Taxonomy" id="741659"/>
    <lineage>
        <taxon>Bacteria</taxon>
        <taxon>Bacillati</taxon>
        <taxon>Actinomycetota</taxon>
        <taxon>Actinomycetes</taxon>
        <taxon>Micromonosporales</taxon>
        <taxon>Micromonosporaceae</taxon>
        <taxon>Virgisporangium</taxon>
    </lineage>
</organism>
<dbReference type="RefSeq" id="WP_203898940.1">
    <property type="nucleotide sequence ID" value="NZ_BOPF01000007.1"/>
</dbReference>
<feature type="transmembrane region" description="Helical" evidence="1">
    <location>
        <begin position="188"/>
        <end position="205"/>
    </location>
</feature>
<accession>A0A8J3YHI6</accession>
<dbReference type="EMBL" id="BOPF01000007">
    <property type="protein sequence ID" value="GIJ45389.1"/>
    <property type="molecule type" value="Genomic_DNA"/>
</dbReference>
<protein>
    <recommendedName>
        <fullName evidence="4">DUF2238 domain-containing protein</fullName>
    </recommendedName>
</protein>
<name>A0A8J3YHI6_9ACTN</name>
<feature type="transmembrane region" description="Helical" evidence="1">
    <location>
        <begin position="142"/>
        <end position="168"/>
    </location>
</feature>
<keyword evidence="3" id="KW-1185">Reference proteome</keyword>
<dbReference type="InterPro" id="IPR014509">
    <property type="entry name" value="YjdF-like"/>
</dbReference>
<evidence type="ECO:0008006" key="4">
    <source>
        <dbReference type="Google" id="ProtNLM"/>
    </source>
</evidence>
<feature type="transmembrane region" description="Helical" evidence="1">
    <location>
        <begin position="35"/>
        <end position="54"/>
    </location>
</feature>
<evidence type="ECO:0000313" key="3">
    <source>
        <dbReference type="Proteomes" id="UP000619260"/>
    </source>
</evidence>
<dbReference type="AlphaFoldDB" id="A0A8J3YHI6"/>
<dbReference type="Pfam" id="PF09997">
    <property type="entry name" value="DUF2238"/>
    <property type="match status" value="1"/>
</dbReference>
<evidence type="ECO:0000256" key="1">
    <source>
        <dbReference type="SAM" id="Phobius"/>
    </source>
</evidence>
<keyword evidence="1" id="KW-0472">Membrane</keyword>
<feature type="transmembrane region" description="Helical" evidence="1">
    <location>
        <begin position="61"/>
        <end position="81"/>
    </location>
</feature>
<comment type="caution">
    <text evidence="2">The sequence shown here is derived from an EMBL/GenBank/DDBJ whole genome shotgun (WGS) entry which is preliminary data.</text>
</comment>
<proteinExistence type="predicted"/>
<feature type="transmembrane region" description="Helical" evidence="1">
    <location>
        <begin position="112"/>
        <end position="130"/>
    </location>
</feature>
<dbReference type="Proteomes" id="UP000619260">
    <property type="component" value="Unassembled WGS sequence"/>
</dbReference>
<gene>
    <name evidence="2" type="ORF">Val02_22750</name>
</gene>